<evidence type="ECO:0000313" key="3">
    <source>
        <dbReference type="Proteomes" id="UP000326537"/>
    </source>
</evidence>
<organism evidence="2 3">
    <name type="scientific">Acinetobacter phage VB_ApiP_XC38</name>
    <dbReference type="NCBI Taxonomy" id="2655002"/>
    <lineage>
        <taxon>Viruses</taxon>
        <taxon>Duplodnaviria</taxon>
        <taxon>Heunggongvirae</taxon>
        <taxon>Uroviricota</taxon>
        <taxon>Caudoviricetes</taxon>
        <taxon>Schitoviridae</taxon>
        <taxon>Exceevirus</taxon>
        <taxon>Exceevirus Xc38</taxon>
    </lineage>
</organism>
<dbReference type="InterPro" id="IPR000086">
    <property type="entry name" value="NUDIX_hydrolase_dom"/>
</dbReference>
<name>A0A5P8PR18_9CAUD</name>
<evidence type="ECO:0000313" key="2">
    <source>
        <dbReference type="EMBL" id="QFR59730.1"/>
    </source>
</evidence>
<sequence>MSELVLAINRVQLAKQHVGTHGLYPINFDAIDPQDYAYLPRAHADCKSPAAIQLGALLPQILGYFQVVNPEGKILAYQRKGKEKGLFGKWSIGVGGHVSSEDLCELASTNLDNYPSLQEIIYQGAEREILEELNVELSNLEAFAGGSEDFSEQVEHVLCSMNDPTSSVHVGIPMELQLDSWALESLKLDPSEFCNFKWMTKEELKTSGLEFETWSQILVDSY</sequence>
<dbReference type="Gene3D" id="3.90.79.10">
    <property type="entry name" value="Nucleoside Triphosphate Pyrophosphohydrolase"/>
    <property type="match status" value="1"/>
</dbReference>
<dbReference type="InterPro" id="IPR015797">
    <property type="entry name" value="NUDIX_hydrolase-like_dom_sf"/>
</dbReference>
<dbReference type="EMBL" id="MN508356">
    <property type="protein sequence ID" value="QFR59730.1"/>
    <property type="molecule type" value="Genomic_DNA"/>
</dbReference>
<evidence type="ECO:0000259" key="1">
    <source>
        <dbReference type="PROSITE" id="PS51462"/>
    </source>
</evidence>
<keyword evidence="3" id="KW-1185">Reference proteome</keyword>
<dbReference type="Pfam" id="PF00293">
    <property type="entry name" value="NUDIX"/>
    <property type="match status" value="1"/>
</dbReference>
<dbReference type="Proteomes" id="UP000326537">
    <property type="component" value="Segment"/>
</dbReference>
<feature type="domain" description="Nudix hydrolase" evidence="1">
    <location>
        <begin position="57"/>
        <end position="222"/>
    </location>
</feature>
<protein>
    <submittedName>
        <fullName evidence="2">Nucleotide diphosphate associated with X (NUDIX) protein</fullName>
    </submittedName>
</protein>
<gene>
    <name evidence="2" type="ORF">VBApiPXC38_43</name>
</gene>
<dbReference type="PROSITE" id="PS51462">
    <property type="entry name" value="NUDIX"/>
    <property type="match status" value="1"/>
</dbReference>
<reference evidence="2 3" key="1">
    <citation type="submission" date="2019-09" db="EMBL/GenBank/DDBJ databases">
        <title>The characteristics and genome analysis of VB_ApiP_XC38, a novel N4-like phage Infecting Acinetobacter pittii.</title>
        <authorList>
            <person name="Cheng M."/>
        </authorList>
    </citation>
    <scope>NUCLEOTIDE SEQUENCE [LARGE SCALE GENOMIC DNA]</scope>
</reference>
<proteinExistence type="predicted"/>
<accession>A0A5P8PR18</accession>
<dbReference type="SUPFAM" id="SSF55811">
    <property type="entry name" value="Nudix"/>
    <property type="match status" value="1"/>
</dbReference>